<evidence type="ECO:0000259" key="1">
    <source>
        <dbReference type="Pfam" id="PF01323"/>
    </source>
</evidence>
<sequence>MDPIKPLKIDIISDPVCPWCAIGFYRLRQALNRVKGTLAVKISWHPFELNPTMAPQGENLRKHLAKKYGTTLEQSIRARKMLAELGKEVGFEFNYFDEMKMLNTHDCHRLLFWAKDSGLQTRLAEAMFEEFFSNRGDFSYERLLRLVAKLGLNSDEAKDILTRRAYSREVTEQQTKWRNMGIQAVPAVIFNNEKLFTGAQDVDTYQNVLEDYINQER</sequence>
<dbReference type="Gene3D" id="3.40.30.10">
    <property type="entry name" value="Glutaredoxin"/>
    <property type="match status" value="1"/>
</dbReference>
<evidence type="ECO:0000313" key="2">
    <source>
        <dbReference type="EMBL" id="ALU44904.1"/>
    </source>
</evidence>
<dbReference type="PANTHER" id="PTHR13887">
    <property type="entry name" value="GLUTATHIONE S-TRANSFERASE KAPPA"/>
    <property type="match status" value="1"/>
</dbReference>
<dbReference type="SUPFAM" id="SSF52833">
    <property type="entry name" value="Thioredoxin-like"/>
    <property type="match status" value="1"/>
</dbReference>
<evidence type="ECO:0000313" key="3">
    <source>
        <dbReference type="Proteomes" id="UP000069015"/>
    </source>
</evidence>
<protein>
    <submittedName>
        <fullName evidence="2">2-hydroxychromene-2-carboxylate isomerase</fullName>
    </submittedName>
</protein>
<accession>A0A0U3HV62</accession>
<dbReference type="Proteomes" id="UP000069015">
    <property type="component" value="Chromosome 1"/>
</dbReference>
<feature type="domain" description="DSBA-like thioredoxin" evidence="1">
    <location>
        <begin position="9"/>
        <end position="209"/>
    </location>
</feature>
<dbReference type="AlphaFoldDB" id="A0A0U3HV62"/>
<proteinExistence type="predicted"/>
<dbReference type="RefSeq" id="WP_058797832.1">
    <property type="nucleotide sequence ID" value="NZ_CP013611.1"/>
</dbReference>
<dbReference type="GO" id="GO:0016853">
    <property type="term" value="F:isomerase activity"/>
    <property type="evidence" value="ECO:0007669"/>
    <property type="project" value="UniProtKB-KW"/>
</dbReference>
<dbReference type="InterPro" id="IPR036249">
    <property type="entry name" value="Thioredoxin-like_sf"/>
</dbReference>
<dbReference type="Pfam" id="PF01323">
    <property type="entry name" value="DSBA"/>
    <property type="match status" value="1"/>
</dbReference>
<dbReference type="CDD" id="cd03024">
    <property type="entry name" value="DsbA_FrnE"/>
    <property type="match status" value="1"/>
</dbReference>
<organism evidence="2 3">
    <name type="scientific">Pseudoalteromonas rubra</name>
    <dbReference type="NCBI Taxonomy" id="43658"/>
    <lineage>
        <taxon>Bacteria</taxon>
        <taxon>Pseudomonadati</taxon>
        <taxon>Pseudomonadota</taxon>
        <taxon>Gammaproteobacteria</taxon>
        <taxon>Alteromonadales</taxon>
        <taxon>Pseudoalteromonadaceae</taxon>
        <taxon>Pseudoalteromonas</taxon>
    </lineage>
</organism>
<gene>
    <name evidence="2" type="ORF">AT705_19270</name>
</gene>
<dbReference type="PANTHER" id="PTHR13887:SF41">
    <property type="entry name" value="THIOREDOXIN SUPERFAMILY PROTEIN"/>
    <property type="match status" value="1"/>
</dbReference>
<dbReference type="KEGG" id="prr:AT705_19270"/>
<keyword evidence="2" id="KW-0413">Isomerase</keyword>
<dbReference type="InterPro" id="IPR001853">
    <property type="entry name" value="DSBA-like_thioredoxin_dom"/>
</dbReference>
<reference evidence="2 3" key="1">
    <citation type="submission" date="2015-12" db="EMBL/GenBank/DDBJ databases">
        <title>Complete genome sequence of Pseudoalteromonas rubra SCSIO 6842, harboring a conjugative plasmid.</title>
        <authorList>
            <person name="Li B."/>
            <person name="Wang X."/>
        </authorList>
    </citation>
    <scope>NUCLEOTIDE SEQUENCE [LARGE SCALE GENOMIC DNA]</scope>
    <source>
        <strain evidence="2 3">SCSIO 6842</strain>
    </source>
</reference>
<dbReference type="GO" id="GO:0016491">
    <property type="term" value="F:oxidoreductase activity"/>
    <property type="evidence" value="ECO:0007669"/>
    <property type="project" value="InterPro"/>
</dbReference>
<dbReference type="EMBL" id="CP013611">
    <property type="protein sequence ID" value="ALU44904.1"/>
    <property type="molecule type" value="Genomic_DNA"/>
</dbReference>
<name>A0A0U3HV62_9GAMM</name>